<keyword evidence="2" id="KW-1185">Reference proteome</keyword>
<dbReference type="Proteomes" id="UP000189580">
    <property type="component" value="Chromosome c"/>
</dbReference>
<reference evidence="1 2" key="1">
    <citation type="submission" date="2016-02" db="EMBL/GenBank/DDBJ databases">
        <title>Complete genome sequence and transcriptome regulation of the pentose utilising yeast Sugiyamaella lignohabitans.</title>
        <authorList>
            <person name="Bellasio M."/>
            <person name="Peymann A."/>
            <person name="Valli M."/>
            <person name="Sipitzky M."/>
            <person name="Graf A."/>
            <person name="Sauer M."/>
            <person name="Marx H."/>
            <person name="Mattanovich D."/>
        </authorList>
    </citation>
    <scope>NUCLEOTIDE SEQUENCE [LARGE SCALE GENOMIC DNA]</scope>
    <source>
        <strain evidence="1 2">CBS 10342</strain>
    </source>
</reference>
<gene>
    <name evidence="1" type="primary">MGR3</name>
    <name evidence="1" type="ORF">AWJ20_4425</name>
</gene>
<organism evidence="1 2">
    <name type="scientific">Sugiyamaella lignohabitans</name>
    <dbReference type="NCBI Taxonomy" id="796027"/>
    <lineage>
        <taxon>Eukaryota</taxon>
        <taxon>Fungi</taxon>
        <taxon>Dikarya</taxon>
        <taxon>Ascomycota</taxon>
        <taxon>Saccharomycotina</taxon>
        <taxon>Dipodascomycetes</taxon>
        <taxon>Dipodascales</taxon>
        <taxon>Trichomonascaceae</taxon>
        <taxon>Sugiyamaella</taxon>
    </lineage>
</organism>
<name>A0A167CF07_9ASCO</name>
<dbReference type="KEGG" id="slb:AWJ20_4425"/>
<dbReference type="PANTHER" id="PTHR28142">
    <property type="entry name" value="MITOCHONDRIAL INNER MEMBRANE I-AAA PROTEASE SUPERCOMPLEX SUBUNIT MGR3-RELATED"/>
    <property type="match status" value="1"/>
</dbReference>
<dbReference type="AlphaFoldDB" id="A0A167CF07"/>
<evidence type="ECO:0000313" key="1">
    <source>
        <dbReference type="EMBL" id="ANB11604.1"/>
    </source>
</evidence>
<dbReference type="GO" id="GO:0006515">
    <property type="term" value="P:protein quality control for misfolded or incompletely synthesized proteins"/>
    <property type="evidence" value="ECO:0007669"/>
    <property type="project" value="TreeGrafter"/>
</dbReference>
<sequence length="310" mass="34929">MFRIRPFSLASRIGYRTGVKNFPRKSIPSLIAKRSITNAFQHGVPPPHPMPPVKKVRAYRWPIILALAMLVSGVAFRYYTAHNYPPEVASKLRKGLRAELDGGGKGKPDYKLALQYYLEALEEADNSNLHYLSDEYTGLQIKIAEMYEKLGMEEEARLIYRELGTSYIQALTDGTAVSAEVRPHMIQRDLRVALKTAISEATTNPEVAKMGLLVHFTIAQMEVANRDPAVAELINSEKTRANFNISIPVEGAPSKFDTKAWEPFRDELFSARDSTYSQLAACSVPRHSCFCHHFRVVFWIKPLCSGIPRT</sequence>
<dbReference type="InterPro" id="IPR040201">
    <property type="entry name" value="Mrg3-like"/>
</dbReference>
<dbReference type="GO" id="GO:0031942">
    <property type="term" value="C:i-AAA complex"/>
    <property type="evidence" value="ECO:0007669"/>
    <property type="project" value="TreeGrafter"/>
</dbReference>
<protein>
    <submittedName>
        <fullName evidence="1">Mgr3p</fullName>
    </submittedName>
</protein>
<evidence type="ECO:0000313" key="2">
    <source>
        <dbReference type="Proteomes" id="UP000189580"/>
    </source>
</evidence>
<dbReference type="OrthoDB" id="10050400at2759"/>
<dbReference type="GeneID" id="30036556"/>
<dbReference type="PANTHER" id="PTHR28142:SF1">
    <property type="entry name" value="MITOCHONDRIAL INNER MEMBRANE I-AAA PROTEASE SUPERCOMPLEX SUBUNIT MGR3-RELATED"/>
    <property type="match status" value="1"/>
</dbReference>
<proteinExistence type="predicted"/>
<dbReference type="GO" id="GO:0051787">
    <property type="term" value="F:misfolded protein binding"/>
    <property type="evidence" value="ECO:0007669"/>
    <property type="project" value="TreeGrafter"/>
</dbReference>
<accession>A0A167CF07</accession>
<dbReference type="EMBL" id="CP014500">
    <property type="protein sequence ID" value="ANB11604.1"/>
    <property type="molecule type" value="Genomic_DNA"/>
</dbReference>
<dbReference type="RefSeq" id="XP_018734081.1">
    <property type="nucleotide sequence ID" value="XM_018881493.1"/>
</dbReference>